<gene>
    <name evidence="1" type="ordered locus">Trad_2525</name>
</gene>
<dbReference type="KEGG" id="tra:Trad_2525"/>
<protein>
    <recommendedName>
        <fullName evidence="3">Glyoxalase/bleomycin resistance protein/dioxygenase</fullName>
    </recommendedName>
</protein>
<reference evidence="2" key="1">
    <citation type="submission" date="2010-05" db="EMBL/GenBank/DDBJ databases">
        <title>The complete genome of Truepera radiovictris DSM 17093.</title>
        <authorList>
            <consortium name="US DOE Joint Genome Institute (JGI-PGF)"/>
            <person name="Lucas S."/>
            <person name="Copeland A."/>
            <person name="Lapidus A."/>
            <person name="Glavina del Rio T."/>
            <person name="Dalin E."/>
            <person name="Tice H."/>
            <person name="Bruce D."/>
            <person name="Goodwin L."/>
            <person name="Pitluck S."/>
            <person name="Kyrpides N."/>
            <person name="Mavromatis K."/>
            <person name="Ovchinnikova G."/>
            <person name="Munk A.C."/>
            <person name="Detter J.C."/>
            <person name="Han C."/>
            <person name="Tapia R."/>
            <person name="Land M."/>
            <person name="Hauser L."/>
            <person name="Markowitz V."/>
            <person name="Cheng J.-F."/>
            <person name="Hugenholtz P."/>
            <person name="Woyke T."/>
            <person name="Wu D."/>
            <person name="Tindall B."/>
            <person name="Pomrenke H.G."/>
            <person name="Brambilla E."/>
            <person name="Klenk H.-P."/>
            <person name="Eisen J.A."/>
        </authorList>
    </citation>
    <scope>NUCLEOTIDE SEQUENCE [LARGE SCALE GENOMIC DNA]</scope>
    <source>
        <strain evidence="2">DSM 17093 / CIP 108686 / LMG 22925 / RQ-24</strain>
    </source>
</reference>
<dbReference type="STRING" id="649638.Trad_2525"/>
<evidence type="ECO:0000313" key="2">
    <source>
        <dbReference type="Proteomes" id="UP000000379"/>
    </source>
</evidence>
<reference evidence="1 2" key="2">
    <citation type="journal article" date="2011" name="Stand. Genomic Sci.">
        <title>Complete genome sequence of Truepera radiovictrix type strain (RQ-24).</title>
        <authorList>
            <person name="Ivanova N."/>
            <person name="Rohde C."/>
            <person name="Munk C."/>
            <person name="Nolan M."/>
            <person name="Lucas S."/>
            <person name="Del Rio T.G."/>
            <person name="Tice H."/>
            <person name="Deshpande S."/>
            <person name="Cheng J.F."/>
            <person name="Tapia R."/>
            <person name="Han C."/>
            <person name="Goodwin L."/>
            <person name="Pitluck S."/>
            <person name="Liolios K."/>
            <person name="Mavromatis K."/>
            <person name="Mikhailova N."/>
            <person name="Pati A."/>
            <person name="Chen A."/>
            <person name="Palaniappan K."/>
            <person name="Land M."/>
            <person name="Hauser L."/>
            <person name="Chang Y.J."/>
            <person name="Jeffries C.D."/>
            <person name="Brambilla E."/>
            <person name="Rohde M."/>
            <person name="Goker M."/>
            <person name="Tindall B.J."/>
            <person name="Woyke T."/>
            <person name="Bristow J."/>
            <person name="Eisen J.A."/>
            <person name="Markowitz V."/>
            <person name="Hugenholtz P."/>
            <person name="Kyrpides N.C."/>
            <person name="Klenk H.P."/>
            <person name="Lapidus A."/>
        </authorList>
    </citation>
    <scope>NUCLEOTIDE SEQUENCE [LARGE SCALE GENOMIC DNA]</scope>
    <source>
        <strain evidence="2">DSM 17093 / CIP 108686 / LMG 22925 / RQ-24</strain>
    </source>
</reference>
<dbReference type="Proteomes" id="UP000000379">
    <property type="component" value="Chromosome"/>
</dbReference>
<dbReference type="AlphaFoldDB" id="D7CTT4"/>
<accession>D7CTT4</accession>
<dbReference type="EMBL" id="CP002049">
    <property type="protein sequence ID" value="ADI15631.1"/>
    <property type="molecule type" value="Genomic_DNA"/>
</dbReference>
<proteinExistence type="predicted"/>
<dbReference type="eggNOG" id="ENOG502ZGH4">
    <property type="taxonomic scope" value="Bacteria"/>
</dbReference>
<sequence length="54" mass="6085">MHRQLSPRVPIERDLREAYRNAGGPHGFFVLDPSGYRVKIFRYNAARGQGAQAG</sequence>
<evidence type="ECO:0000313" key="1">
    <source>
        <dbReference type="EMBL" id="ADI15631.1"/>
    </source>
</evidence>
<organism evidence="1 2">
    <name type="scientific">Truepera radiovictrix (strain DSM 17093 / CIP 108686 / LMG 22925 / RQ-24)</name>
    <dbReference type="NCBI Taxonomy" id="649638"/>
    <lineage>
        <taxon>Bacteria</taxon>
        <taxon>Thermotogati</taxon>
        <taxon>Deinococcota</taxon>
        <taxon>Deinococci</taxon>
        <taxon>Trueperales</taxon>
        <taxon>Trueperaceae</taxon>
        <taxon>Truepera</taxon>
    </lineage>
</organism>
<name>D7CTT4_TRURR</name>
<evidence type="ECO:0008006" key="3">
    <source>
        <dbReference type="Google" id="ProtNLM"/>
    </source>
</evidence>
<dbReference type="HOGENOM" id="CLU_3049124_0_0_0"/>
<keyword evidence="2" id="KW-1185">Reference proteome</keyword>